<evidence type="ECO:0000313" key="1">
    <source>
        <dbReference type="EMBL" id="MBW73585.1"/>
    </source>
</evidence>
<accession>A0A2M4D7N4</accession>
<dbReference type="AlphaFoldDB" id="A0A2M4D7N4"/>
<sequence>MFVCGRMRSMYPGQTATSTLLLLCIFSCFASMTHAHMCVRMMLLLRPQRFVHQMMKAISLRASSFLSLSLKMLLKREREHAAQTRVFSSCLEGRIFVTNTACARLGDGAFQCST</sequence>
<protein>
    <submittedName>
        <fullName evidence="1">Putative secreted protein</fullName>
    </submittedName>
</protein>
<reference evidence="1" key="1">
    <citation type="submission" date="2018-01" db="EMBL/GenBank/DDBJ databases">
        <title>An insight into the sialome of Amazonian anophelines.</title>
        <authorList>
            <person name="Ribeiro J.M."/>
            <person name="Scarpassa V."/>
            <person name="Calvo E."/>
        </authorList>
    </citation>
    <scope>NUCLEOTIDE SEQUENCE</scope>
</reference>
<name>A0A2M4D7N4_ANODA</name>
<dbReference type="EMBL" id="GGFL01009407">
    <property type="protein sequence ID" value="MBW73585.1"/>
    <property type="molecule type" value="Transcribed_RNA"/>
</dbReference>
<proteinExistence type="predicted"/>
<organism evidence="1">
    <name type="scientific">Anopheles darlingi</name>
    <name type="common">Mosquito</name>
    <dbReference type="NCBI Taxonomy" id="43151"/>
    <lineage>
        <taxon>Eukaryota</taxon>
        <taxon>Metazoa</taxon>
        <taxon>Ecdysozoa</taxon>
        <taxon>Arthropoda</taxon>
        <taxon>Hexapoda</taxon>
        <taxon>Insecta</taxon>
        <taxon>Pterygota</taxon>
        <taxon>Neoptera</taxon>
        <taxon>Endopterygota</taxon>
        <taxon>Diptera</taxon>
        <taxon>Nematocera</taxon>
        <taxon>Culicoidea</taxon>
        <taxon>Culicidae</taxon>
        <taxon>Anophelinae</taxon>
        <taxon>Anopheles</taxon>
    </lineage>
</organism>